<dbReference type="Proteomes" id="UP000000492">
    <property type="component" value="Chromosome"/>
</dbReference>
<evidence type="ECO:0000256" key="4">
    <source>
        <dbReference type="ARBA" id="ARBA00022603"/>
    </source>
</evidence>
<keyword evidence="11" id="KW-1185">Reference proteome</keyword>
<sequence>MQNISIVEVNTPLGKMLATASGSTPAGSVLTGLWYPEHWNPEHSGERPKTLQMDEVRGTLASVEKELQQYFNGERRRFTVPTAVIEDPGLLKGTELQKAVWQHIARVEFGELATYGEIAHALGKPKAARPVGQAVGRNPISIVVGCHRIVGANGKITGYAGGLERKRALLRIEGCAEYDDPAGR</sequence>
<reference evidence="10 11" key="1">
    <citation type="journal article" date="2012" name="BMC Genomics">
        <title>Complete genome sequence, lifestyle, and multi-drug resistance of the human pathogen Corynebacterium resistens DSM 45100 isolated from blood samples of a leukemia patient.</title>
        <authorList>
            <person name="Schroder J."/>
            <person name="Maus I."/>
            <person name="Meyer K."/>
            <person name="Wordemann S."/>
            <person name="Blom J."/>
            <person name="Jaenicke S."/>
            <person name="Schneider J."/>
            <person name="Trost E."/>
            <person name="Tauch A."/>
        </authorList>
    </citation>
    <scope>NUCLEOTIDE SEQUENCE [LARGE SCALE GENOMIC DNA]</scope>
    <source>
        <strain evidence="11">DSM 45100 / JCM 12819 / CCUG 50093 / GTC 2026 / SICGH 158</strain>
    </source>
</reference>
<keyword evidence="7" id="KW-0234">DNA repair</keyword>
<dbReference type="EC" id="2.1.1.63" evidence="3"/>
<dbReference type="Gene3D" id="3.30.160.70">
    <property type="entry name" value="Methylated DNA-protein cysteine methyltransferase domain"/>
    <property type="match status" value="1"/>
</dbReference>
<proteinExistence type="inferred from homology"/>
<dbReference type="GO" id="GO:0032259">
    <property type="term" value="P:methylation"/>
    <property type="evidence" value="ECO:0007669"/>
    <property type="project" value="UniProtKB-KW"/>
</dbReference>
<dbReference type="GO" id="GO:0006281">
    <property type="term" value="P:DNA repair"/>
    <property type="evidence" value="ECO:0007669"/>
    <property type="project" value="UniProtKB-KW"/>
</dbReference>
<evidence type="ECO:0000256" key="7">
    <source>
        <dbReference type="ARBA" id="ARBA00023204"/>
    </source>
</evidence>
<dbReference type="InterPro" id="IPR014048">
    <property type="entry name" value="MethylDNA_cys_MeTrfase_DNA-bd"/>
</dbReference>
<dbReference type="Pfam" id="PF01035">
    <property type="entry name" value="DNA_binding_1"/>
    <property type="match status" value="1"/>
</dbReference>
<keyword evidence="6" id="KW-0227">DNA damage</keyword>
<evidence type="ECO:0000256" key="6">
    <source>
        <dbReference type="ARBA" id="ARBA00022763"/>
    </source>
</evidence>
<evidence type="ECO:0000256" key="2">
    <source>
        <dbReference type="ARBA" id="ARBA00008711"/>
    </source>
</evidence>
<organism evidence="10 11">
    <name type="scientific">Corynebacterium resistens (strain DSM 45100 / JCM 12819 / GTC 2026 / SICGH 158)</name>
    <dbReference type="NCBI Taxonomy" id="662755"/>
    <lineage>
        <taxon>Bacteria</taxon>
        <taxon>Bacillati</taxon>
        <taxon>Actinomycetota</taxon>
        <taxon>Actinomycetes</taxon>
        <taxon>Mycobacteriales</taxon>
        <taxon>Corynebacteriaceae</taxon>
        <taxon>Corynebacterium</taxon>
    </lineage>
</organism>
<dbReference type="InterPro" id="IPR036217">
    <property type="entry name" value="MethylDNA_cys_MeTrfase_DNAb"/>
</dbReference>
<evidence type="ECO:0000313" key="10">
    <source>
        <dbReference type="EMBL" id="AEI09208.1"/>
    </source>
</evidence>
<dbReference type="FunFam" id="1.10.10.10:FF:000214">
    <property type="entry name" value="Methylated-DNA--protein-cysteine methyltransferase"/>
    <property type="match status" value="1"/>
</dbReference>
<dbReference type="Gene3D" id="1.10.10.10">
    <property type="entry name" value="Winged helix-like DNA-binding domain superfamily/Winged helix DNA-binding domain"/>
    <property type="match status" value="1"/>
</dbReference>
<dbReference type="CDD" id="cd06445">
    <property type="entry name" value="ATase"/>
    <property type="match status" value="1"/>
</dbReference>
<dbReference type="PANTHER" id="PTHR10815">
    <property type="entry name" value="METHYLATED-DNA--PROTEIN-CYSTEINE METHYLTRANSFERASE"/>
    <property type="match status" value="1"/>
</dbReference>
<feature type="domain" description="Methylated-DNA-[protein]-cysteine S-methyltransferase DNA binding" evidence="9">
    <location>
        <begin position="96"/>
        <end position="174"/>
    </location>
</feature>
<dbReference type="eggNOG" id="COG0350">
    <property type="taxonomic scope" value="Bacteria"/>
</dbReference>
<protein>
    <recommendedName>
        <fullName evidence="3">methylated-DNA--[protein]-cysteine S-methyltransferase</fullName>
        <ecNumber evidence="3">2.1.1.63</ecNumber>
    </recommendedName>
</protein>
<comment type="catalytic activity">
    <reaction evidence="1">
        <text>a 4-O-methyl-thymidine in DNA + L-cysteinyl-[protein] = a thymidine in DNA + S-methyl-L-cysteinyl-[protein]</text>
        <dbReference type="Rhea" id="RHEA:53428"/>
        <dbReference type="Rhea" id="RHEA-COMP:10131"/>
        <dbReference type="Rhea" id="RHEA-COMP:10132"/>
        <dbReference type="Rhea" id="RHEA-COMP:13555"/>
        <dbReference type="Rhea" id="RHEA-COMP:13556"/>
        <dbReference type="ChEBI" id="CHEBI:29950"/>
        <dbReference type="ChEBI" id="CHEBI:82612"/>
        <dbReference type="ChEBI" id="CHEBI:137386"/>
        <dbReference type="ChEBI" id="CHEBI:137387"/>
        <dbReference type="EC" id="2.1.1.63"/>
    </reaction>
</comment>
<comment type="similarity">
    <text evidence="2">Belongs to the MGMT family.</text>
</comment>
<dbReference type="InterPro" id="IPR036388">
    <property type="entry name" value="WH-like_DNA-bd_sf"/>
</dbReference>
<dbReference type="STRING" id="662755.CRES_0852"/>
<evidence type="ECO:0000259" key="9">
    <source>
        <dbReference type="Pfam" id="PF01035"/>
    </source>
</evidence>
<comment type="catalytic activity">
    <reaction evidence="8">
        <text>a 6-O-methyl-2'-deoxyguanosine in DNA + L-cysteinyl-[protein] = S-methyl-L-cysteinyl-[protein] + a 2'-deoxyguanosine in DNA</text>
        <dbReference type="Rhea" id="RHEA:24000"/>
        <dbReference type="Rhea" id="RHEA-COMP:10131"/>
        <dbReference type="Rhea" id="RHEA-COMP:10132"/>
        <dbReference type="Rhea" id="RHEA-COMP:11367"/>
        <dbReference type="Rhea" id="RHEA-COMP:11368"/>
        <dbReference type="ChEBI" id="CHEBI:29950"/>
        <dbReference type="ChEBI" id="CHEBI:82612"/>
        <dbReference type="ChEBI" id="CHEBI:85445"/>
        <dbReference type="ChEBI" id="CHEBI:85448"/>
        <dbReference type="EC" id="2.1.1.63"/>
    </reaction>
</comment>
<dbReference type="SUPFAM" id="SSF46767">
    <property type="entry name" value="Methylated DNA-protein cysteine methyltransferase, C-terminal domain"/>
    <property type="match status" value="1"/>
</dbReference>
<dbReference type="HOGENOM" id="CLU_000445_52_2_11"/>
<evidence type="ECO:0000313" key="11">
    <source>
        <dbReference type="Proteomes" id="UP000000492"/>
    </source>
</evidence>
<evidence type="ECO:0000256" key="3">
    <source>
        <dbReference type="ARBA" id="ARBA00011918"/>
    </source>
</evidence>
<dbReference type="NCBIfam" id="TIGR00589">
    <property type="entry name" value="ogt"/>
    <property type="match status" value="1"/>
</dbReference>
<dbReference type="EMBL" id="CP002857">
    <property type="protein sequence ID" value="AEI09208.1"/>
    <property type="molecule type" value="Genomic_DNA"/>
</dbReference>
<evidence type="ECO:0000256" key="8">
    <source>
        <dbReference type="ARBA" id="ARBA00049348"/>
    </source>
</evidence>
<dbReference type="InterPro" id="IPR036631">
    <property type="entry name" value="MGMT_N_sf"/>
</dbReference>
<name>F8E0G7_CORRG</name>
<evidence type="ECO:0000256" key="1">
    <source>
        <dbReference type="ARBA" id="ARBA00001286"/>
    </source>
</evidence>
<dbReference type="KEGG" id="crd:CRES_0852"/>
<keyword evidence="5 10" id="KW-0808">Transferase</keyword>
<evidence type="ECO:0000256" key="5">
    <source>
        <dbReference type="ARBA" id="ARBA00022679"/>
    </source>
</evidence>
<dbReference type="AlphaFoldDB" id="F8E0G7"/>
<keyword evidence="4 10" id="KW-0489">Methyltransferase</keyword>
<dbReference type="GO" id="GO:0003908">
    <property type="term" value="F:methylated-DNA-[protein]-cysteine S-methyltransferase activity"/>
    <property type="evidence" value="ECO:0007669"/>
    <property type="project" value="UniProtKB-EC"/>
</dbReference>
<gene>
    <name evidence="10" type="primary">ogt</name>
    <name evidence="10" type="ordered locus">CRES_0852</name>
</gene>
<accession>F8E0G7</accession>
<dbReference type="PANTHER" id="PTHR10815:SF5">
    <property type="entry name" value="METHYLATED-DNA--PROTEIN-CYSTEINE METHYLTRANSFERASE"/>
    <property type="match status" value="1"/>
</dbReference>
<dbReference type="SUPFAM" id="SSF53155">
    <property type="entry name" value="Methylated DNA-protein cysteine methyltransferase domain"/>
    <property type="match status" value="1"/>
</dbReference>